<feature type="signal peptide" evidence="1">
    <location>
        <begin position="1"/>
        <end position="25"/>
    </location>
</feature>
<evidence type="ECO:0000313" key="3">
    <source>
        <dbReference type="EMBL" id="GGA96598.1"/>
    </source>
</evidence>
<dbReference type="InterPro" id="IPR011041">
    <property type="entry name" value="Quinoprot_gluc/sorb_DH_b-prop"/>
</dbReference>
<dbReference type="Pfam" id="PF07995">
    <property type="entry name" value="GSDH"/>
    <property type="match status" value="1"/>
</dbReference>
<evidence type="ECO:0000259" key="2">
    <source>
        <dbReference type="Pfam" id="PF07995"/>
    </source>
</evidence>
<evidence type="ECO:0000313" key="4">
    <source>
        <dbReference type="Proteomes" id="UP000646478"/>
    </source>
</evidence>
<dbReference type="AlphaFoldDB" id="A0A916SER3"/>
<proteinExistence type="predicted"/>
<sequence length="379" mass="40282">MFMMNRTTTALAALFTIAGLSSAGAQEFTTQKARIEAETVATGLASPWSLAFLPDGALLVTEKAGTMRIVSNGKVSEPVDGVPEVWDNGQGGLLDVALAPDFAKSGTIYFTFSEPGDGGAGTAIASARLERDGGKARLTDVKTLFSTKKKTSRGQHFGSRIVIAPDGTLFVTFGERGDMERAQDFSDPAGSVLRINADGSVPANNPFADGGKGLPQIWSKGHRNAQGAAWDPLTDALLVTEHGPRGGDEVNSPEAGKNYGWPRIGYGVHYSGAKIGIGTAAEGYEQPLHYWDPSIAPSGLAVYEGEMFPEWKGDLLAGALKYEMLVRLDRDEKGKISGEERLLEGKFGRIRDVRVAPDGSVYLLSDGDDASIVRLSRAE</sequence>
<keyword evidence="4" id="KW-1185">Reference proteome</keyword>
<dbReference type="InterPro" id="IPR012938">
    <property type="entry name" value="Glc/Sorbosone_DH"/>
</dbReference>
<reference evidence="3" key="2">
    <citation type="submission" date="2020-09" db="EMBL/GenBank/DDBJ databases">
        <authorList>
            <person name="Sun Q."/>
            <person name="Zhou Y."/>
        </authorList>
    </citation>
    <scope>NUCLEOTIDE SEQUENCE</scope>
    <source>
        <strain evidence="3">CGMCC 1.15082</strain>
    </source>
</reference>
<dbReference type="SUPFAM" id="SSF50952">
    <property type="entry name" value="Soluble quinoprotein glucose dehydrogenase"/>
    <property type="match status" value="1"/>
</dbReference>
<name>A0A916SER3_9HYPH</name>
<comment type="caution">
    <text evidence="3">The sequence shown here is derived from an EMBL/GenBank/DDBJ whole genome shotgun (WGS) entry which is preliminary data.</text>
</comment>
<dbReference type="InterPro" id="IPR011042">
    <property type="entry name" value="6-blade_b-propeller_TolB-like"/>
</dbReference>
<feature type="domain" description="Glucose/Sorbosone dehydrogenase" evidence="2">
    <location>
        <begin position="44"/>
        <end position="374"/>
    </location>
</feature>
<feature type="chain" id="PRO_5036674701" evidence="1">
    <location>
        <begin position="26"/>
        <end position="379"/>
    </location>
</feature>
<gene>
    <name evidence="3" type="ORF">GCM10011491_26160</name>
</gene>
<organism evidence="3 4">
    <name type="scientific">Brucella endophytica</name>
    <dbReference type="NCBI Taxonomy" id="1963359"/>
    <lineage>
        <taxon>Bacteria</taxon>
        <taxon>Pseudomonadati</taxon>
        <taxon>Pseudomonadota</taxon>
        <taxon>Alphaproteobacteria</taxon>
        <taxon>Hyphomicrobiales</taxon>
        <taxon>Brucellaceae</taxon>
        <taxon>Brucella/Ochrobactrum group</taxon>
        <taxon>Brucella</taxon>
    </lineage>
</organism>
<accession>A0A916SER3</accession>
<dbReference type="EMBL" id="BMHH01000010">
    <property type="protein sequence ID" value="GGA96598.1"/>
    <property type="molecule type" value="Genomic_DNA"/>
</dbReference>
<dbReference type="PANTHER" id="PTHR19328:SF75">
    <property type="entry name" value="ALDOSE SUGAR DEHYDROGENASE YLII"/>
    <property type="match status" value="1"/>
</dbReference>
<keyword evidence="1" id="KW-0732">Signal</keyword>
<evidence type="ECO:0000256" key="1">
    <source>
        <dbReference type="SAM" id="SignalP"/>
    </source>
</evidence>
<dbReference type="Gene3D" id="2.120.10.30">
    <property type="entry name" value="TolB, C-terminal domain"/>
    <property type="match status" value="1"/>
</dbReference>
<reference evidence="3" key="1">
    <citation type="journal article" date="2014" name="Int. J. Syst. Evol. Microbiol.">
        <title>Complete genome sequence of Corynebacterium casei LMG S-19264T (=DSM 44701T), isolated from a smear-ripened cheese.</title>
        <authorList>
            <consortium name="US DOE Joint Genome Institute (JGI-PGF)"/>
            <person name="Walter F."/>
            <person name="Albersmeier A."/>
            <person name="Kalinowski J."/>
            <person name="Ruckert C."/>
        </authorList>
    </citation>
    <scope>NUCLEOTIDE SEQUENCE</scope>
    <source>
        <strain evidence="3">CGMCC 1.15082</strain>
    </source>
</reference>
<dbReference type="PANTHER" id="PTHR19328">
    <property type="entry name" value="HEDGEHOG-INTERACTING PROTEIN"/>
    <property type="match status" value="1"/>
</dbReference>
<dbReference type="Proteomes" id="UP000646478">
    <property type="component" value="Unassembled WGS sequence"/>
</dbReference>
<protein>
    <submittedName>
        <fullName evidence="3">Glucose sorbosone dehydrogenase</fullName>
    </submittedName>
</protein>